<accession>A0A8J5HRH6</accession>
<proteinExistence type="predicted"/>
<organism evidence="5 6">
    <name type="scientific">Zingiber officinale</name>
    <name type="common">Ginger</name>
    <name type="synonym">Amomum zingiber</name>
    <dbReference type="NCBI Taxonomy" id="94328"/>
    <lineage>
        <taxon>Eukaryota</taxon>
        <taxon>Viridiplantae</taxon>
        <taxon>Streptophyta</taxon>
        <taxon>Embryophyta</taxon>
        <taxon>Tracheophyta</taxon>
        <taxon>Spermatophyta</taxon>
        <taxon>Magnoliopsida</taxon>
        <taxon>Liliopsida</taxon>
        <taxon>Zingiberales</taxon>
        <taxon>Zingiberaceae</taxon>
        <taxon>Zingiber</taxon>
    </lineage>
</organism>
<comment type="caution">
    <text evidence="5">The sequence shown here is derived from an EMBL/GenBank/DDBJ whole genome shotgun (WGS) entry which is preliminary data.</text>
</comment>
<dbReference type="GO" id="GO:0042162">
    <property type="term" value="F:telomeric DNA binding"/>
    <property type="evidence" value="ECO:0007669"/>
    <property type="project" value="UniProtKB-ARBA"/>
</dbReference>
<evidence type="ECO:0000256" key="2">
    <source>
        <dbReference type="SAM" id="MobiDB-lite"/>
    </source>
</evidence>
<keyword evidence="6" id="KW-1185">Reference proteome</keyword>
<dbReference type="CDD" id="cd11660">
    <property type="entry name" value="SANT_TRF"/>
    <property type="match status" value="1"/>
</dbReference>
<dbReference type="Proteomes" id="UP000734854">
    <property type="component" value="Unassembled WGS sequence"/>
</dbReference>
<feature type="region of interest" description="Disordered" evidence="2">
    <location>
        <begin position="697"/>
        <end position="718"/>
    </location>
</feature>
<dbReference type="AlphaFoldDB" id="A0A8J5HRH6"/>
<protein>
    <submittedName>
        <fullName evidence="5">Uncharacterized protein</fullName>
    </submittedName>
</protein>
<dbReference type="InterPro" id="IPR029071">
    <property type="entry name" value="Ubiquitin-like_domsf"/>
</dbReference>
<dbReference type="PROSITE" id="PS50090">
    <property type="entry name" value="MYB_LIKE"/>
    <property type="match status" value="1"/>
</dbReference>
<evidence type="ECO:0000256" key="1">
    <source>
        <dbReference type="ARBA" id="ARBA00023125"/>
    </source>
</evidence>
<dbReference type="InterPro" id="IPR009057">
    <property type="entry name" value="Homeodomain-like_sf"/>
</dbReference>
<dbReference type="SMART" id="SM00717">
    <property type="entry name" value="SANT"/>
    <property type="match status" value="1"/>
</dbReference>
<gene>
    <name evidence="5" type="ORF">ZIOFF_007873</name>
</gene>
<feature type="domain" description="Myb-like" evidence="3">
    <location>
        <begin position="754"/>
        <end position="809"/>
    </location>
</feature>
<dbReference type="PANTHER" id="PTHR21717:SF70">
    <property type="entry name" value="TELOMERE REPEAT-BINDING PROTEIN 2-RELATED"/>
    <property type="match status" value="1"/>
</dbReference>
<feature type="compositionally biased region" description="Polar residues" evidence="2">
    <location>
        <begin position="706"/>
        <end position="718"/>
    </location>
</feature>
<dbReference type="SUPFAM" id="SSF54236">
    <property type="entry name" value="Ubiquitin-like"/>
    <property type="match status" value="1"/>
</dbReference>
<dbReference type="SUPFAM" id="SSF46689">
    <property type="entry name" value="Homeodomain-like"/>
    <property type="match status" value="1"/>
</dbReference>
<keyword evidence="1" id="KW-0238">DNA-binding</keyword>
<dbReference type="Gene3D" id="1.10.246.220">
    <property type="match status" value="1"/>
</dbReference>
<sequence>MNLFQGNFDSRRPRSVARSVLPVPLGVEARPTTCFVSAPGLSASLDRLVYFDRSARTWPICRPTCLLRPVCPLFACLPPNLSASTDLSALGQTTSSDRLVCLSARPVDQFVHLTCLLARSASLFAQPICSLGRPVCSPDLSARPTVVFGRLLCLIGLDLGKKGSSILKLLPLLVMNLWGLVVQNRMQGGSGAYEAPMVPHFPRSARGKRSARKKTVDPQMCAIDLLANLASTLLSEREILPTPDYNVQTSPTVSIHNTVKREKIDAQNSLKFEACDLLSYIEDVHYPENLFKRMKTNDLSNHSMALQATTPEPASLFATSEILHEDAIAQEQNFIGKNDKFVHGSYVISEQCGTENLDSSTVELHDLNEVRSKATFRAEQVDRAVKDDKDVYMSDANNLKNCIENFAASVSSDNNFDIPLDKNNIRKKLLFPNPEDHMDPAADNNSVNSSECTQSVVTCKASRFQHTGESQRIRKLLASRLRKVAPANLQDGKRASYAMENKTSLRGKKMDYTRPRTLMKSFRKRKLFDHYSASAFDGGICCEANDTWSSMKVTKSCNSSSDYHAKLKIKSFEVPELIVEVPETTTIGSLKRTIREAITAILGGKLHVGVLFQGKKVTDDSKTLHQAGISQSDKFGDLGFILEPNIRHVPENLTCPRDPHLLSLGCAPDQLDIFPPVTPSAIDRFALDDATQNCLKAAPESDRDSVQSQTNASSPEKQIASSLPLVVVPPPLNEEAMAVVPFHNKPKSKLCQVGQRRVRRPFTVAEVEALVQAVEKLGTGRWRDVKLCEFENEKHRTYVDLKDKWKTLVHTARISPQQRRGEPVPQELLDRVLSAHCYWTKQQMNLQVKPLPAS</sequence>
<dbReference type="InterPro" id="IPR057625">
    <property type="entry name" value="TPR1-6-like_ubiquitin"/>
</dbReference>
<evidence type="ECO:0000259" key="3">
    <source>
        <dbReference type="PROSITE" id="PS50090"/>
    </source>
</evidence>
<dbReference type="Pfam" id="PF23603">
    <property type="entry name" value="Ubiquitin_TPR1"/>
    <property type="match status" value="1"/>
</dbReference>
<dbReference type="InterPro" id="IPR031105">
    <property type="entry name" value="TRP_plant"/>
</dbReference>
<reference evidence="5 6" key="1">
    <citation type="submission" date="2020-08" db="EMBL/GenBank/DDBJ databases">
        <title>Plant Genome Project.</title>
        <authorList>
            <person name="Zhang R.-G."/>
        </authorList>
    </citation>
    <scope>NUCLEOTIDE SEQUENCE [LARGE SCALE GENOMIC DNA]</scope>
    <source>
        <tissue evidence="5">Rhizome</tissue>
    </source>
</reference>
<dbReference type="PANTHER" id="PTHR21717">
    <property type="entry name" value="TELOMERIC REPEAT BINDING PROTEIN"/>
    <property type="match status" value="1"/>
</dbReference>
<evidence type="ECO:0000313" key="5">
    <source>
        <dbReference type="EMBL" id="KAG6533992.1"/>
    </source>
</evidence>
<dbReference type="InterPro" id="IPR001005">
    <property type="entry name" value="SANT/Myb"/>
</dbReference>
<dbReference type="InterPro" id="IPR017930">
    <property type="entry name" value="Myb_dom"/>
</dbReference>
<dbReference type="EMBL" id="JACMSC010000002">
    <property type="protein sequence ID" value="KAG6533992.1"/>
    <property type="molecule type" value="Genomic_DNA"/>
</dbReference>
<feature type="domain" description="HTH myb-type" evidence="4">
    <location>
        <begin position="754"/>
        <end position="813"/>
    </location>
</feature>
<evidence type="ECO:0000259" key="4">
    <source>
        <dbReference type="PROSITE" id="PS51294"/>
    </source>
</evidence>
<dbReference type="PROSITE" id="PS51294">
    <property type="entry name" value="HTH_MYB"/>
    <property type="match status" value="1"/>
</dbReference>
<evidence type="ECO:0000313" key="6">
    <source>
        <dbReference type="Proteomes" id="UP000734854"/>
    </source>
</evidence>
<name>A0A8J5HRH6_ZINOF</name>